<dbReference type="PANTHER" id="PTHR11941">
    <property type="entry name" value="ENOYL-COA HYDRATASE-RELATED"/>
    <property type="match status" value="1"/>
</dbReference>
<comment type="catalytic activity">
    <reaction evidence="4">
        <text>a (3S)-3-hydroxyacyl-CoA = a (2E)-enoyl-CoA + H2O</text>
        <dbReference type="Rhea" id="RHEA:16105"/>
        <dbReference type="ChEBI" id="CHEBI:15377"/>
        <dbReference type="ChEBI" id="CHEBI:57318"/>
        <dbReference type="ChEBI" id="CHEBI:58856"/>
        <dbReference type="EC" id="4.2.1.17"/>
    </reaction>
</comment>
<evidence type="ECO:0000256" key="2">
    <source>
        <dbReference type="ARBA" id="ARBA00012076"/>
    </source>
</evidence>
<comment type="similarity">
    <text evidence="1 6">Belongs to the enoyl-CoA hydratase/isomerase family.</text>
</comment>
<keyword evidence="3" id="KW-0456">Lyase</keyword>
<protein>
    <recommendedName>
        <fullName evidence="2">enoyl-CoA hydratase</fullName>
        <ecNumber evidence="2">4.2.1.17</ecNumber>
    </recommendedName>
</protein>
<dbReference type="EMBL" id="JAAZSQ010000012">
    <property type="protein sequence ID" value="NKX55495.1"/>
    <property type="molecule type" value="Genomic_DNA"/>
</dbReference>
<dbReference type="Gene3D" id="3.90.226.10">
    <property type="entry name" value="2-enoyl-CoA Hydratase, Chain A, domain 1"/>
    <property type="match status" value="1"/>
</dbReference>
<dbReference type="GO" id="GO:0004300">
    <property type="term" value="F:enoyl-CoA hydratase activity"/>
    <property type="evidence" value="ECO:0007669"/>
    <property type="project" value="UniProtKB-EC"/>
</dbReference>
<gene>
    <name evidence="7" type="ORF">HGG74_13305</name>
</gene>
<dbReference type="EC" id="4.2.1.17" evidence="2"/>
<dbReference type="AlphaFoldDB" id="A0A7X6K5A1"/>
<evidence type="ECO:0000256" key="6">
    <source>
        <dbReference type="RuleBase" id="RU003707"/>
    </source>
</evidence>
<proteinExistence type="inferred from homology"/>
<dbReference type="Pfam" id="PF00378">
    <property type="entry name" value="ECH_1"/>
    <property type="match status" value="1"/>
</dbReference>
<dbReference type="Proteomes" id="UP000544090">
    <property type="component" value="Unassembled WGS sequence"/>
</dbReference>
<evidence type="ECO:0000313" key="7">
    <source>
        <dbReference type="EMBL" id="NKX55495.1"/>
    </source>
</evidence>
<sequence length="278" mass="29106">MGGIWDRSRRGTTVEKSYETITLECLGELATVVINRPDALNALNAQVIADLRQFVADVRSEEGAEVRSILITGAGEKAFAAGADIRELAEMTPAEAEAHSAAMQDFTRMLETLGLPVIACVNGYALGGGLELAMACDFIYATENARFGLPEVGLGLIPGFGGTVRLPQLVGPAMAKELIYTGRNIPAQEAHRIGLVNAVFASKDDMLDAAAATCREIAAKSAAAVANAKRTVDAAAGLPTAEGLLVERAAFGRAAGTEDSRIGTKAFVAKQKPEFVGR</sequence>
<dbReference type="InterPro" id="IPR018376">
    <property type="entry name" value="Enoyl-CoA_hyd/isom_CS"/>
</dbReference>
<evidence type="ECO:0000256" key="3">
    <source>
        <dbReference type="ARBA" id="ARBA00023239"/>
    </source>
</evidence>
<comment type="catalytic activity">
    <reaction evidence="5">
        <text>a 4-saturated-(3S)-3-hydroxyacyl-CoA = a (3E)-enoyl-CoA + H2O</text>
        <dbReference type="Rhea" id="RHEA:20724"/>
        <dbReference type="ChEBI" id="CHEBI:15377"/>
        <dbReference type="ChEBI" id="CHEBI:58521"/>
        <dbReference type="ChEBI" id="CHEBI:137480"/>
        <dbReference type="EC" id="4.2.1.17"/>
    </reaction>
</comment>
<organism evidence="7 8">
    <name type="scientific">Arthrobacter mobilis</name>
    <dbReference type="NCBI Taxonomy" id="2724944"/>
    <lineage>
        <taxon>Bacteria</taxon>
        <taxon>Bacillati</taxon>
        <taxon>Actinomycetota</taxon>
        <taxon>Actinomycetes</taxon>
        <taxon>Micrococcales</taxon>
        <taxon>Micrococcaceae</taxon>
        <taxon>Arthrobacter</taxon>
    </lineage>
</organism>
<name>A0A7X6K5A1_9MICC</name>
<reference evidence="7 8" key="1">
    <citation type="submission" date="2020-04" db="EMBL/GenBank/DDBJ databases">
        <title>Arthrobacter sp. nov.</title>
        <authorList>
            <person name="Liu S."/>
        </authorList>
    </citation>
    <scope>NUCLEOTIDE SEQUENCE [LARGE SCALE GENOMIC DNA]</scope>
    <source>
        <strain evidence="7 8">E918</strain>
    </source>
</reference>
<dbReference type="SUPFAM" id="SSF52096">
    <property type="entry name" value="ClpP/crotonase"/>
    <property type="match status" value="1"/>
</dbReference>
<dbReference type="FunFam" id="3.90.226.10:FF:000009">
    <property type="entry name" value="Carnitinyl-CoA dehydratase"/>
    <property type="match status" value="1"/>
</dbReference>
<dbReference type="InterPro" id="IPR029045">
    <property type="entry name" value="ClpP/crotonase-like_dom_sf"/>
</dbReference>
<dbReference type="Gene3D" id="1.10.12.10">
    <property type="entry name" value="Lyase 2-enoyl-coa Hydratase, Chain A, domain 2"/>
    <property type="match status" value="1"/>
</dbReference>
<accession>A0A7X6K5A1</accession>
<dbReference type="PANTHER" id="PTHR11941:SF54">
    <property type="entry name" value="ENOYL-COA HYDRATASE, MITOCHONDRIAL"/>
    <property type="match status" value="1"/>
</dbReference>
<dbReference type="InterPro" id="IPR014748">
    <property type="entry name" value="Enoyl-CoA_hydra_C"/>
</dbReference>
<evidence type="ECO:0000256" key="1">
    <source>
        <dbReference type="ARBA" id="ARBA00005254"/>
    </source>
</evidence>
<evidence type="ECO:0000256" key="4">
    <source>
        <dbReference type="ARBA" id="ARBA00023709"/>
    </source>
</evidence>
<dbReference type="InterPro" id="IPR001753">
    <property type="entry name" value="Enoyl-CoA_hydra/iso"/>
</dbReference>
<dbReference type="PROSITE" id="PS00166">
    <property type="entry name" value="ENOYL_COA_HYDRATASE"/>
    <property type="match status" value="1"/>
</dbReference>
<dbReference type="CDD" id="cd06558">
    <property type="entry name" value="crotonase-like"/>
    <property type="match status" value="1"/>
</dbReference>
<evidence type="ECO:0000256" key="5">
    <source>
        <dbReference type="ARBA" id="ARBA00023717"/>
    </source>
</evidence>
<keyword evidence="8" id="KW-1185">Reference proteome</keyword>
<evidence type="ECO:0000313" key="8">
    <source>
        <dbReference type="Proteomes" id="UP000544090"/>
    </source>
</evidence>
<comment type="caution">
    <text evidence="7">The sequence shown here is derived from an EMBL/GenBank/DDBJ whole genome shotgun (WGS) entry which is preliminary data.</text>
</comment>
<dbReference type="GO" id="GO:0006635">
    <property type="term" value="P:fatty acid beta-oxidation"/>
    <property type="evidence" value="ECO:0007669"/>
    <property type="project" value="TreeGrafter"/>
</dbReference>